<dbReference type="PANTHER" id="PTHR32089">
    <property type="entry name" value="METHYL-ACCEPTING CHEMOTAXIS PROTEIN MCPB"/>
    <property type="match status" value="1"/>
</dbReference>
<keyword evidence="9" id="KW-0175">Coiled coil</keyword>
<gene>
    <name evidence="12" type="ORF">LB941_04820</name>
</gene>
<comment type="subcellular location">
    <subcellularLocation>
        <location evidence="1">Cell membrane</location>
        <topology evidence="1">Multi-pass membrane protein</topology>
    </subcellularLocation>
</comment>
<feature type="coiled-coil region" evidence="9">
    <location>
        <begin position="663"/>
        <end position="690"/>
    </location>
</feature>
<keyword evidence="5 10" id="KW-1133">Transmembrane helix</keyword>
<proteinExistence type="predicted"/>
<protein>
    <submittedName>
        <fullName evidence="12">Methyl-accepting chemotaxis protein</fullName>
    </submittedName>
</protein>
<keyword evidence="2" id="KW-1003">Cell membrane</keyword>
<dbReference type="Pfam" id="PF00015">
    <property type="entry name" value="MCPsignal"/>
    <property type="match status" value="1"/>
</dbReference>
<dbReference type="AlphaFoldDB" id="A0A9X2FLD6"/>
<dbReference type="GO" id="GO:0005886">
    <property type="term" value="C:plasma membrane"/>
    <property type="evidence" value="ECO:0007669"/>
    <property type="project" value="UniProtKB-SubCell"/>
</dbReference>
<evidence type="ECO:0000256" key="9">
    <source>
        <dbReference type="SAM" id="Coils"/>
    </source>
</evidence>
<feature type="transmembrane region" description="Helical" evidence="10">
    <location>
        <begin position="12"/>
        <end position="34"/>
    </location>
</feature>
<dbReference type="Gene3D" id="1.10.287.950">
    <property type="entry name" value="Methyl-accepting chemotaxis protein"/>
    <property type="match status" value="1"/>
</dbReference>
<dbReference type="RefSeq" id="WP_253359954.1">
    <property type="nucleotide sequence ID" value="NZ_JAIULA010000007.1"/>
</dbReference>
<evidence type="ECO:0000256" key="3">
    <source>
        <dbReference type="ARBA" id="ARBA00022500"/>
    </source>
</evidence>
<evidence type="ECO:0000256" key="8">
    <source>
        <dbReference type="PROSITE-ProRule" id="PRU00284"/>
    </source>
</evidence>
<feature type="domain" description="Methyl-accepting transducer" evidence="11">
    <location>
        <begin position="403"/>
        <end position="660"/>
    </location>
</feature>
<dbReference type="Proteomes" id="UP001139006">
    <property type="component" value="Unassembled WGS sequence"/>
</dbReference>
<dbReference type="GO" id="GO:0007165">
    <property type="term" value="P:signal transduction"/>
    <property type="evidence" value="ECO:0007669"/>
    <property type="project" value="UniProtKB-KW"/>
</dbReference>
<evidence type="ECO:0000256" key="5">
    <source>
        <dbReference type="ARBA" id="ARBA00022989"/>
    </source>
</evidence>
<evidence type="ECO:0000313" key="13">
    <source>
        <dbReference type="Proteomes" id="UP001139006"/>
    </source>
</evidence>
<evidence type="ECO:0000256" key="7">
    <source>
        <dbReference type="ARBA" id="ARBA00023224"/>
    </source>
</evidence>
<evidence type="ECO:0000256" key="10">
    <source>
        <dbReference type="SAM" id="Phobius"/>
    </source>
</evidence>
<dbReference type="InterPro" id="IPR033479">
    <property type="entry name" value="dCache_1"/>
</dbReference>
<dbReference type="CDD" id="cd12913">
    <property type="entry name" value="PDC1_MCP_like"/>
    <property type="match status" value="1"/>
</dbReference>
<sequence>MKKKKSRSMGGYVSVLLIAITLLTIVVMLVSSYITTSDLLTKRNLLSQQSATSAVMSDRANLRNSTESALKNLAATSLFDGQTFNSTKIRNYLKMTKIGNSQIKQLEFGSSQGEMITFTTLPKGYDPRTRPWYKKAIASPGKVVWTTPYKDAGSGQMVTTASIMVKNSSGQVGVIGIDVSYANVAKTVSVLKIGRTGSVTLVSKDGTVIVSQGKSKNYTFKAGQSIKSKEIFKKIAAAKKNSGTLHINDSNIGEIYYNRGTSSNSITWAFAVVEHNDSNTELHALIIISVIVALFMIFIVFLLSVYFGRSLRSTAKVFIARFEKAGDGHFEKIQPVKEHYSPALLMNISRVGQKMAAPEKDGQEFNQIAYRYNKMVDSVVALLADVKNGSNTVAQRSESLLQLSKQTDKATEEVAQTITGIAEVTSSQAEETASSVSQLKNLSKIINNLRVEVEKMTARSAHSGDMNQQNIEISGEVESNWKYELGKMEELMHSMEQLNNQVQNISKIINVINDISRQTNLLALNASIEAASAGEAGKGFAVVATEIRKLSDKTKDSTKEIGEIVEKIRTDSEEMVQRTSSSVAGGEKQSKLITQAITSSKDVYQLNKQLNQDIQEIEAASKQIANVQSSVLENLENISASTEENSAGTEEVSANSEEVLATMEEFTTHVAELQTTAEDLKKTADNFKTEN</sequence>
<evidence type="ECO:0000313" key="12">
    <source>
        <dbReference type="EMBL" id="MCP0886658.1"/>
    </source>
</evidence>
<dbReference type="InterPro" id="IPR004089">
    <property type="entry name" value="MCPsignal_dom"/>
</dbReference>
<name>A0A9X2FLD6_9LACO</name>
<dbReference type="Gene3D" id="3.30.450.20">
    <property type="entry name" value="PAS domain"/>
    <property type="match status" value="1"/>
</dbReference>
<keyword evidence="3" id="KW-0145">Chemotaxis</keyword>
<organism evidence="12 13">
    <name type="scientific">Ligilactobacillus ubinensis</name>
    <dbReference type="NCBI Taxonomy" id="2876789"/>
    <lineage>
        <taxon>Bacteria</taxon>
        <taxon>Bacillati</taxon>
        <taxon>Bacillota</taxon>
        <taxon>Bacilli</taxon>
        <taxon>Lactobacillales</taxon>
        <taxon>Lactobacillaceae</taxon>
        <taxon>Ligilactobacillus</taxon>
    </lineage>
</organism>
<dbReference type="SUPFAM" id="SSF58104">
    <property type="entry name" value="Methyl-accepting chemotaxis protein (MCP) signaling domain"/>
    <property type="match status" value="1"/>
</dbReference>
<keyword evidence="4 10" id="KW-0812">Transmembrane</keyword>
<dbReference type="SMART" id="SM00283">
    <property type="entry name" value="MA"/>
    <property type="match status" value="1"/>
</dbReference>
<comment type="caution">
    <text evidence="12">The sequence shown here is derived from an EMBL/GenBank/DDBJ whole genome shotgun (WGS) entry which is preliminary data.</text>
</comment>
<keyword evidence="7 8" id="KW-0807">Transducer</keyword>
<accession>A0A9X2FLD6</accession>
<dbReference type="PANTHER" id="PTHR32089:SF114">
    <property type="entry name" value="METHYL-ACCEPTING CHEMOTAXIS PROTEIN MCPB"/>
    <property type="match status" value="1"/>
</dbReference>
<dbReference type="GO" id="GO:0006935">
    <property type="term" value="P:chemotaxis"/>
    <property type="evidence" value="ECO:0007669"/>
    <property type="project" value="UniProtKB-KW"/>
</dbReference>
<dbReference type="EMBL" id="JAIULA010000007">
    <property type="protein sequence ID" value="MCP0886658.1"/>
    <property type="molecule type" value="Genomic_DNA"/>
</dbReference>
<dbReference type="InterPro" id="IPR029151">
    <property type="entry name" value="Sensor-like_sf"/>
</dbReference>
<evidence type="ECO:0000259" key="11">
    <source>
        <dbReference type="PROSITE" id="PS50111"/>
    </source>
</evidence>
<keyword evidence="6 10" id="KW-0472">Membrane</keyword>
<dbReference type="PROSITE" id="PS50111">
    <property type="entry name" value="CHEMOTAXIS_TRANSDUC_2"/>
    <property type="match status" value="1"/>
</dbReference>
<reference evidence="12 13" key="1">
    <citation type="journal article" date="2023" name="Int. J. Syst. Evol. Microbiol.">
        <title>Ligilactobacillus ubinensis sp. nov., a novel species isolated from the wild ferment of a durian fruit (Durio zibethinus).</title>
        <authorList>
            <person name="Heng Y.C."/>
            <person name="Menon N."/>
            <person name="Chen B."/>
            <person name="Loo B.Z.L."/>
            <person name="Wong G.W.J."/>
            <person name="Lim A.C.H."/>
            <person name="Silvaraju S."/>
            <person name="Kittelmann S."/>
        </authorList>
    </citation>
    <scope>NUCLEOTIDE SEQUENCE [LARGE SCALE GENOMIC DNA]</scope>
    <source>
        <strain evidence="12 13">WILCCON 0076</strain>
    </source>
</reference>
<keyword evidence="13" id="KW-1185">Reference proteome</keyword>
<feature type="transmembrane region" description="Helical" evidence="10">
    <location>
        <begin position="282"/>
        <end position="307"/>
    </location>
</feature>
<dbReference type="Pfam" id="PF02743">
    <property type="entry name" value="dCache_1"/>
    <property type="match status" value="1"/>
</dbReference>
<evidence type="ECO:0000256" key="6">
    <source>
        <dbReference type="ARBA" id="ARBA00023136"/>
    </source>
</evidence>
<evidence type="ECO:0000256" key="1">
    <source>
        <dbReference type="ARBA" id="ARBA00004651"/>
    </source>
</evidence>
<evidence type="ECO:0000256" key="2">
    <source>
        <dbReference type="ARBA" id="ARBA00022475"/>
    </source>
</evidence>
<evidence type="ECO:0000256" key="4">
    <source>
        <dbReference type="ARBA" id="ARBA00022692"/>
    </source>
</evidence>
<dbReference type="SUPFAM" id="SSF103190">
    <property type="entry name" value="Sensory domain-like"/>
    <property type="match status" value="1"/>
</dbReference>